<sequence length="294" mass="34090">MTVPVPTSQADRTAFDPEDDKTQRTIDRMAEAGEVIEEKRFIDYFAEPETHLHKLPDGVQWFEFQELREGGKAKYEKIINREGIKVQRATGDARLPIDPAIARHTLIQLAVTNAYIITTQNGRPEPLQFRMGPNEKNTRFWETVLEKFPSNLIDELHKEVQKVNRWIAADDDIEGLEKQRDELDERIRMAREEEAKKGLLIEQAEDFVRGRQVQNPHPILLIYQRLETWNWNLPYVQGGLADQDVMLLRGIDIIASAKARFEREEQKRQEAATKTKNPTASKGTRPAGRRGRRR</sequence>
<dbReference type="RefSeq" id="YP_009276735.1">
    <property type="nucleotide sequence ID" value="NC_030944.1"/>
</dbReference>
<gene>
    <name evidence="2" type="primary">25</name>
    <name evidence="2" type="ORF">PBI_DEMOSTHENES_25</name>
</gene>
<dbReference type="OrthoDB" id="9513at10239"/>
<dbReference type="EMBL" id="KU998242">
    <property type="protein sequence ID" value="ANA85995.1"/>
    <property type="molecule type" value="Genomic_DNA"/>
</dbReference>
<protein>
    <submittedName>
        <fullName evidence="2">Tail assembly chaperone</fullName>
    </submittedName>
</protein>
<name>A0A160DE03_9CAUD</name>
<feature type="region of interest" description="Disordered" evidence="1">
    <location>
        <begin position="261"/>
        <end position="294"/>
    </location>
</feature>
<keyword evidence="3" id="KW-1185">Reference proteome</keyword>
<evidence type="ECO:0000313" key="3">
    <source>
        <dbReference type="Proteomes" id="UP000203422"/>
    </source>
</evidence>
<evidence type="ECO:0000313" key="2">
    <source>
        <dbReference type="EMBL" id="ANA85995.1"/>
    </source>
</evidence>
<reference evidence="2 3" key="1">
    <citation type="submission" date="2016-03" db="EMBL/GenBank/DDBJ databases">
        <authorList>
            <person name="Rimple P."/>
            <person name="Montgomery M.T."/>
            <person name="Guerrero C.A."/>
            <person name="Mavrich T.N."/>
            <person name="Pope W.H."/>
            <person name="Garlena R.A."/>
            <person name="Russell D.A."/>
            <person name="Jacobs-Sera D."/>
            <person name="Hendrix R.W."/>
            <person name="Hatfull G.F."/>
        </authorList>
    </citation>
    <scope>NUCLEOTIDE SEQUENCE [LARGE SCALE GENOMIC DNA]</scope>
</reference>
<dbReference type="GeneID" id="28803055"/>
<evidence type="ECO:0000256" key="1">
    <source>
        <dbReference type="SAM" id="MobiDB-lite"/>
    </source>
</evidence>
<feature type="compositionally biased region" description="Basic and acidic residues" evidence="1">
    <location>
        <begin position="261"/>
        <end position="273"/>
    </location>
</feature>
<dbReference type="KEGG" id="vg:28803055"/>
<feature type="region of interest" description="Disordered" evidence="1">
    <location>
        <begin position="1"/>
        <end position="22"/>
    </location>
</feature>
<dbReference type="Proteomes" id="UP000203422">
    <property type="component" value="Segment"/>
</dbReference>
<feature type="compositionally biased region" description="Polar residues" evidence="1">
    <location>
        <begin position="1"/>
        <end position="11"/>
    </location>
</feature>
<organism evidence="2 3">
    <name type="scientific">Gordonia phage Demosthenes</name>
    <dbReference type="NCBI Taxonomy" id="1838067"/>
    <lineage>
        <taxon>Viruses</taxon>
        <taxon>Duplodnaviria</taxon>
        <taxon>Heunggongvirae</taxon>
        <taxon>Uroviricota</taxon>
        <taxon>Caudoviricetes</taxon>
        <taxon>Demosthenesvirus</taxon>
        <taxon>Demosthenesvirus demosthenes</taxon>
    </lineage>
</organism>
<accession>A0A160DE03</accession>
<proteinExistence type="predicted"/>